<dbReference type="InterPro" id="IPR036770">
    <property type="entry name" value="Ankyrin_rpt-contain_sf"/>
</dbReference>
<dbReference type="SMART" id="SM00248">
    <property type="entry name" value="ANK"/>
    <property type="match status" value="2"/>
</dbReference>
<dbReference type="SUPFAM" id="SSF48403">
    <property type="entry name" value="Ankyrin repeat"/>
    <property type="match status" value="1"/>
</dbReference>
<dbReference type="InterPro" id="IPR002110">
    <property type="entry name" value="Ankyrin_rpt"/>
</dbReference>
<dbReference type="PANTHER" id="PTHR24198">
    <property type="entry name" value="ANKYRIN REPEAT AND PROTEIN KINASE DOMAIN-CONTAINING PROTEIN"/>
    <property type="match status" value="1"/>
</dbReference>
<dbReference type="PROSITE" id="PS50088">
    <property type="entry name" value="ANK_REPEAT"/>
    <property type="match status" value="1"/>
</dbReference>
<evidence type="ECO:0000313" key="5">
    <source>
        <dbReference type="Proteomes" id="UP000039046"/>
    </source>
</evidence>
<dbReference type="Pfam" id="PF12796">
    <property type="entry name" value="Ank_2"/>
    <property type="match status" value="1"/>
</dbReference>
<dbReference type="Proteomes" id="UP000039046">
    <property type="component" value="Unassembled WGS sequence"/>
</dbReference>
<keyword evidence="5" id="KW-1185">Reference proteome</keyword>
<evidence type="ECO:0000256" key="1">
    <source>
        <dbReference type="ARBA" id="ARBA00022737"/>
    </source>
</evidence>
<dbReference type="STRING" id="1531966.A0A0A1TMD1"/>
<dbReference type="PROSITE" id="PS50297">
    <property type="entry name" value="ANK_REP_REGION"/>
    <property type="match status" value="1"/>
</dbReference>
<dbReference type="EMBL" id="CDHN01000004">
    <property type="protein sequence ID" value="CEJ92133.1"/>
    <property type="molecule type" value="Genomic_DNA"/>
</dbReference>
<dbReference type="PANTHER" id="PTHR24198:SF165">
    <property type="entry name" value="ANKYRIN REPEAT-CONTAINING PROTEIN-RELATED"/>
    <property type="match status" value="1"/>
</dbReference>
<dbReference type="Gene3D" id="1.25.40.20">
    <property type="entry name" value="Ankyrin repeat-containing domain"/>
    <property type="match status" value="2"/>
</dbReference>
<evidence type="ECO:0000256" key="3">
    <source>
        <dbReference type="PROSITE-ProRule" id="PRU00023"/>
    </source>
</evidence>
<reference evidence="4 5" key="1">
    <citation type="journal article" date="2015" name="Genome Announc.">
        <title>Draft Genome Sequence and Gene Annotation of the Entomopathogenic Fungus Verticillium hemipterigenum.</title>
        <authorList>
            <person name="Horn F."/>
            <person name="Habel A."/>
            <person name="Scharf D.H."/>
            <person name="Dworschak J."/>
            <person name="Brakhage A.A."/>
            <person name="Guthke R."/>
            <person name="Hertweck C."/>
            <person name="Linde J."/>
        </authorList>
    </citation>
    <scope>NUCLEOTIDE SEQUENCE [LARGE SCALE GENOMIC DNA]</scope>
</reference>
<organism evidence="4 5">
    <name type="scientific">[Torrubiella] hemipterigena</name>
    <dbReference type="NCBI Taxonomy" id="1531966"/>
    <lineage>
        <taxon>Eukaryota</taxon>
        <taxon>Fungi</taxon>
        <taxon>Dikarya</taxon>
        <taxon>Ascomycota</taxon>
        <taxon>Pezizomycotina</taxon>
        <taxon>Sordariomycetes</taxon>
        <taxon>Hypocreomycetidae</taxon>
        <taxon>Hypocreales</taxon>
        <taxon>Clavicipitaceae</taxon>
        <taxon>Clavicipitaceae incertae sedis</taxon>
        <taxon>'Torrubiella' clade</taxon>
    </lineage>
</organism>
<protein>
    <submittedName>
        <fullName evidence="4">Uncharacterized protein</fullName>
    </submittedName>
</protein>
<dbReference type="OrthoDB" id="426293at2759"/>
<evidence type="ECO:0000313" key="4">
    <source>
        <dbReference type="EMBL" id="CEJ92133.1"/>
    </source>
</evidence>
<proteinExistence type="predicted"/>
<gene>
    <name evidence="4" type="ORF">VHEMI07803</name>
</gene>
<sequence>MDTSHPDLFDENSHLPSRLVAQIQQGNLSAVQESYASSRSTSLLTRIAEQATRHNQPDILSWAFTQGLVVAVASTYTENIMDSRIYSFACLARSLPIWKMLVAHGMPIAQHHDESLGDIISTSVYDQDIDIMQFALENGCKPDEAFGYDSISPGATAVKSGNAAILRLLLQYGWTPAAFDGAHIAAAEMGKMELLRILVEEGKANLEEAVMWWAGGEEDEIGTALYRAARKGQADVVEYLLGRGANVEYKDGSGRGVDWAAKESGKEQVIQLVADSLAM</sequence>
<dbReference type="AlphaFoldDB" id="A0A0A1TMD1"/>
<dbReference type="HOGENOM" id="CLU_1012003_0_0_1"/>
<feature type="repeat" description="ANK" evidence="3">
    <location>
        <begin position="220"/>
        <end position="252"/>
    </location>
</feature>
<evidence type="ECO:0000256" key="2">
    <source>
        <dbReference type="ARBA" id="ARBA00023043"/>
    </source>
</evidence>
<name>A0A0A1TMD1_9HYPO</name>
<accession>A0A0A1TMD1</accession>
<keyword evidence="1" id="KW-0677">Repeat</keyword>
<keyword evidence="2 3" id="KW-0040">ANK repeat</keyword>